<dbReference type="PRINTS" id="PR01270">
    <property type="entry name" value="HDASUPER"/>
</dbReference>
<dbReference type="EMBL" id="HBIV01048020">
    <property type="protein sequence ID" value="CAE0681576.1"/>
    <property type="molecule type" value="Transcribed_RNA"/>
</dbReference>
<proteinExistence type="inferred from homology"/>
<dbReference type="InterPro" id="IPR000286">
    <property type="entry name" value="HDACs"/>
</dbReference>
<evidence type="ECO:0000256" key="8">
    <source>
        <dbReference type="ARBA" id="ARBA00023163"/>
    </source>
</evidence>
<dbReference type="SUPFAM" id="SSF52768">
    <property type="entry name" value="Arginase/deacetylase"/>
    <property type="match status" value="1"/>
</dbReference>
<keyword evidence="4" id="KW-0678">Repressor</keyword>
<dbReference type="GO" id="GO:0040029">
    <property type="term" value="P:epigenetic regulation of gene expression"/>
    <property type="evidence" value="ECO:0007669"/>
    <property type="project" value="TreeGrafter"/>
</dbReference>
<evidence type="ECO:0000256" key="9">
    <source>
        <dbReference type="ARBA" id="ARBA00023242"/>
    </source>
</evidence>
<accession>A0A7S4DZZ0</accession>
<keyword evidence="9" id="KW-0539">Nucleus</keyword>
<dbReference type="AlphaFoldDB" id="A0A7S4DZZ0"/>
<evidence type="ECO:0000256" key="2">
    <source>
        <dbReference type="ARBA" id="ARBA00007738"/>
    </source>
</evidence>
<keyword evidence="7" id="KW-0805">Transcription regulation</keyword>
<dbReference type="InterPro" id="IPR037138">
    <property type="entry name" value="His_deacetylse_dom_sf"/>
</dbReference>
<feature type="domain" description="Histone deacetylase" evidence="10">
    <location>
        <begin position="56"/>
        <end position="355"/>
    </location>
</feature>
<evidence type="ECO:0000259" key="10">
    <source>
        <dbReference type="Pfam" id="PF00850"/>
    </source>
</evidence>
<evidence type="ECO:0000313" key="11">
    <source>
        <dbReference type="EMBL" id="CAE0681576.1"/>
    </source>
</evidence>
<dbReference type="PANTHER" id="PTHR10625">
    <property type="entry name" value="HISTONE DEACETYLASE HDAC1-RELATED"/>
    <property type="match status" value="1"/>
</dbReference>
<dbReference type="Gene3D" id="3.40.800.20">
    <property type="entry name" value="Histone deacetylase domain"/>
    <property type="match status" value="1"/>
</dbReference>
<dbReference type="Pfam" id="PF00850">
    <property type="entry name" value="Hist_deacetyl"/>
    <property type="match status" value="1"/>
</dbReference>
<evidence type="ECO:0000256" key="4">
    <source>
        <dbReference type="ARBA" id="ARBA00022491"/>
    </source>
</evidence>
<reference evidence="11" key="1">
    <citation type="submission" date="2021-01" db="EMBL/GenBank/DDBJ databases">
        <authorList>
            <person name="Corre E."/>
            <person name="Pelletier E."/>
            <person name="Niang G."/>
            <person name="Scheremetjew M."/>
            <person name="Finn R."/>
            <person name="Kale V."/>
            <person name="Holt S."/>
            <person name="Cochrane G."/>
            <person name="Meng A."/>
            <person name="Brown T."/>
            <person name="Cohen L."/>
        </authorList>
    </citation>
    <scope>NUCLEOTIDE SEQUENCE</scope>
    <source>
        <strain evidence="11">CCCM811</strain>
    </source>
</reference>
<evidence type="ECO:0000256" key="3">
    <source>
        <dbReference type="ARBA" id="ARBA00012111"/>
    </source>
</evidence>
<keyword evidence="5" id="KW-0378">Hydrolase</keyword>
<keyword evidence="8" id="KW-0804">Transcription</keyword>
<keyword evidence="6" id="KW-0156">Chromatin regulator</keyword>
<sequence length="670" mass="76160">MWERYRVLLSILGKIGLRKDEIKEMVADYDDDCASMTGVYYDDRCLKHADEDDESVERPKRASEIFAALRDEGILKQCRRVPGRMATKEEICSVHTAPFYRMIKATKHMYDTNAKNVSVHLDEEKDTYVNEFSFDAASLSAGGLIELASRVVEGRLKNGFAILRPPGHHAEKCKAMGFCLFNHIAITAKMMQKRYSQVEKILIVDWDVHHGNGTQKSFETDPSVLYFSVHRYEGGSFFPGSGKYSSVGRKAGVGKTVNVPLPCPGYGDTEYMQVFSQILLPIAREYEPDLVLVSAGFDSAEGDIGDMKVTEYGFAQMTSMLVNTDIVKDGKIVVALEGGYNLRALVPSALETVKVLLGEPAPCIPCQEHVYNFFTWTERKRHDGALKRFAEVLARVMHEQSRFWNCFKDLIPRTTRTHQNELPTIGPANEEYEHFKKYVKNSTCKSYAAYLGRKIKKVVKGLALYGNVVQRLFQQGQTKWMIKYYDGTTKMISHVNMLKSLVGEDLESESSAFEDMDDIHDIHDTDIHDRQHNNTNHIKAKAKNNHKRQRKAKAKSYHPVKKAMLSPESVIHVPLPRYPKMDMDQLYDITSFHWQSNEKSWLQPLPKNTKHGFDHLQGIYVQDGGRYPVGAKRKHYSHQADAGPGTAAPDTWLSAASFAEDDKRKNFRAF</sequence>
<gene>
    <name evidence="11" type="ORF">LGLO00237_LOCUS33363</name>
</gene>
<dbReference type="EC" id="3.5.1.98" evidence="3"/>
<name>A0A7S4DZZ0_9EUKA</name>
<evidence type="ECO:0000256" key="6">
    <source>
        <dbReference type="ARBA" id="ARBA00022853"/>
    </source>
</evidence>
<dbReference type="GO" id="GO:0141221">
    <property type="term" value="F:histone deacetylase activity, hydrolytic mechanism"/>
    <property type="evidence" value="ECO:0007669"/>
    <property type="project" value="UniProtKB-EC"/>
</dbReference>
<comment type="subcellular location">
    <subcellularLocation>
        <location evidence="1">Nucleus</location>
    </subcellularLocation>
</comment>
<dbReference type="InterPro" id="IPR023696">
    <property type="entry name" value="Ureohydrolase_dom_sf"/>
</dbReference>
<dbReference type="GO" id="GO:0000118">
    <property type="term" value="C:histone deacetylase complex"/>
    <property type="evidence" value="ECO:0007669"/>
    <property type="project" value="TreeGrafter"/>
</dbReference>
<evidence type="ECO:0000256" key="5">
    <source>
        <dbReference type="ARBA" id="ARBA00022801"/>
    </source>
</evidence>
<comment type="similarity">
    <text evidence="2">Belongs to the histone deacetylase family. HD type 2 subfamily.</text>
</comment>
<dbReference type="InterPro" id="IPR023801">
    <property type="entry name" value="His_deacetylse_dom"/>
</dbReference>
<dbReference type="PANTHER" id="PTHR10625:SF5">
    <property type="entry name" value="HISTONE DEACETYLASE"/>
    <property type="match status" value="1"/>
</dbReference>
<organism evidence="11">
    <name type="scientific">Lotharella globosa</name>
    <dbReference type="NCBI Taxonomy" id="91324"/>
    <lineage>
        <taxon>Eukaryota</taxon>
        <taxon>Sar</taxon>
        <taxon>Rhizaria</taxon>
        <taxon>Cercozoa</taxon>
        <taxon>Chlorarachniophyceae</taxon>
        <taxon>Lotharella</taxon>
    </lineage>
</organism>
<evidence type="ECO:0000256" key="1">
    <source>
        <dbReference type="ARBA" id="ARBA00004123"/>
    </source>
</evidence>
<evidence type="ECO:0000256" key="7">
    <source>
        <dbReference type="ARBA" id="ARBA00023015"/>
    </source>
</evidence>
<protein>
    <recommendedName>
        <fullName evidence="3">histone deacetylase</fullName>
        <ecNumber evidence="3">3.5.1.98</ecNumber>
    </recommendedName>
</protein>